<dbReference type="Gramene" id="KFK40905">
    <property type="protein sequence ID" value="KFK40905"/>
    <property type="gene ID" value="AALP_AA2G058700"/>
</dbReference>
<dbReference type="AlphaFoldDB" id="A0A087HFK3"/>
<evidence type="ECO:0000313" key="2">
    <source>
        <dbReference type="Proteomes" id="UP000029120"/>
    </source>
</evidence>
<organism evidence="1 2">
    <name type="scientific">Arabis alpina</name>
    <name type="common">Alpine rock-cress</name>
    <dbReference type="NCBI Taxonomy" id="50452"/>
    <lineage>
        <taxon>Eukaryota</taxon>
        <taxon>Viridiplantae</taxon>
        <taxon>Streptophyta</taxon>
        <taxon>Embryophyta</taxon>
        <taxon>Tracheophyta</taxon>
        <taxon>Spermatophyta</taxon>
        <taxon>Magnoliopsida</taxon>
        <taxon>eudicotyledons</taxon>
        <taxon>Gunneridae</taxon>
        <taxon>Pentapetalae</taxon>
        <taxon>rosids</taxon>
        <taxon>malvids</taxon>
        <taxon>Brassicales</taxon>
        <taxon>Brassicaceae</taxon>
        <taxon>Arabideae</taxon>
        <taxon>Arabis</taxon>
    </lineage>
</organism>
<dbReference type="EMBL" id="CM002870">
    <property type="protein sequence ID" value="KFK40905.1"/>
    <property type="molecule type" value="Genomic_DNA"/>
</dbReference>
<gene>
    <name evidence="1" type="ordered locus">AALP_Aa2g058700</name>
</gene>
<name>A0A087HFK3_ARAAL</name>
<proteinExistence type="predicted"/>
<sequence length="65" mass="7129">MARALSNTMIAKDESDCVRAEELQMLHYVIRAMVHDAFADSVPAVPGVNLGAAFAHVLVEKKFRS</sequence>
<reference evidence="2" key="1">
    <citation type="journal article" date="2015" name="Nat. Plants">
        <title>Genome expansion of Arabis alpina linked with retrotransposition and reduced symmetric DNA methylation.</title>
        <authorList>
            <person name="Willing E.M."/>
            <person name="Rawat V."/>
            <person name="Mandakova T."/>
            <person name="Maumus F."/>
            <person name="James G.V."/>
            <person name="Nordstroem K.J."/>
            <person name="Becker C."/>
            <person name="Warthmann N."/>
            <person name="Chica C."/>
            <person name="Szarzynska B."/>
            <person name="Zytnicki M."/>
            <person name="Albani M.C."/>
            <person name="Kiefer C."/>
            <person name="Bergonzi S."/>
            <person name="Castaings L."/>
            <person name="Mateos J.L."/>
            <person name="Berns M.C."/>
            <person name="Bujdoso N."/>
            <person name="Piofczyk T."/>
            <person name="de Lorenzo L."/>
            <person name="Barrero-Sicilia C."/>
            <person name="Mateos I."/>
            <person name="Piednoel M."/>
            <person name="Hagmann J."/>
            <person name="Chen-Min-Tao R."/>
            <person name="Iglesias-Fernandez R."/>
            <person name="Schuster S.C."/>
            <person name="Alonso-Blanco C."/>
            <person name="Roudier F."/>
            <person name="Carbonero P."/>
            <person name="Paz-Ares J."/>
            <person name="Davis S.J."/>
            <person name="Pecinka A."/>
            <person name="Quesneville H."/>
            <person name="Colot V."/>
            <person name="Lysak M.A."/>
            <person name="Weigel D."/>
            <person name="Coupland G."/>
            <person name="Schneeberger K."/>
        </authorList>
    </citation>
    <scope>NUCLEOTIDE SEQUENCE [LARGE SCALE GENOMIC DNA]</scope>
    <source>
        <strain evidence="2">cv. Pajares</strain>
    </source>
</reference>
<accession>A0A087HFK3</accession>
<evidence type="ECO:0000313" key="1">
    <source>
        <dbReference type="EMBL" id="KFK40905.1"/>
    </source>
</evidence>
<keyword evidence="2" id="KW-1185">Reference proteome</keyword>
<dbReference type="Proteomes" id="UP000029120">
    <property type="component" value="Chromosome 2"/>
</dbReference>
<protein>
    <submittedName>
        <fullName evidence="1">Uncharacterized protein</fullName>
    </submittedName>
</protein>